<accession>A0ABP0NKE3</accession>
<feature type="domain" description="EF-hand" evidence="15">
    <location>
        <begin position="442"/>
        <end position="477"/>
    </location>
</feature>
<feature type="compositionally biased region" description="Polar residues" evidence="13">
    <location>
        <begin position="104"/>
        <end position="114"/>
    </location>
</feature>
<dbReference type="Gene3D" id="1.10.287.70">
    <property type="match status" value="1"/>
</dbReference>
<dbReference type="InterPro" id="IPR011992">
    <property type="entry name" value="EF-hand-dom_pair"/>
</dbReference>
<dbReference type="Gene3D" id="1.10.238.10">
    <property type="entry name" value="EF-hand"/>
    <property type="match status" value="1"/>
</dbReference>
<evidence type="ECO:0000256" key="11">
    <source>
        <dbReference type="ARBA" id="ARBA00023136"/>
    </source>
</evidence>
<dbReference type="CDD" id="cd00051">
    <property type="entry name" value="EFh"/>
    <property type="match status" value="1"/>
</dbReference>
<evidence type="ECO:0000256" key="10">
    <source>
        <dbReference type="ARBA" id="ARBA00023065"/>
    </source>
</evidence>
<evidence type="ECO:0000259" key="15">
    <source>
        <dbReference type="PROSITE" id="PS50222"/>
    </source>
</evidence>
<keyword evidence="11 14" id="KW-0472">Membrane</keyword>
<evidence type="ECO:0000313" key="16">
    <source>
        <dbReference type="EMBL" id="CAK9064004.1"/>
    </source>
</evidence>
<dbReference type="EMBL" id="CAXAMN010021851">
    <property type="protein sequence ID" value="CAK9064004.1"/>
    <property type="molecule type" value="Genomic_DNA"/>
</dbReference>
<sequence length="587" mass="66244">MPFLPGVIIDSTSEGRGKVELEHSKKRSADSIGLGIEERLDRLSEQMDLCLAEVVALKPVGDLHPRSWSGVMPPLRARPSTTPSRGQLRVADPPSQRSSKRSARFSQKTDGSETTVVEQHVLQSRPTLATNHRGARERFKSQAVPRSMDLEIAWRLHAKNNREDEEEPVALKPLLRLVERSRLDMLWELLDDPSSSRTAWWVSQVLKGIVILSLLFSNLQTTEEPILDTAFAAAAETALDCIFLVEFLCRILSAPLKRSYALDPLNWADMWSAMGLPLRASIGFVISQSPATLAEDLVQHYLLFFLPLVRFLKLLRYFESFRLLIDACGKSAEALPVLIYMTALIVLLSATAIYMVEDRKNIPSMPHSLWLALVTMTTVGYGDYYPTSLAGYLTVSVLTFVSVLFLALPVGIIGHEFTMSWQSRTQVLLMTRFRKSLNKYGYGAEELRVLIDYVDVNGDGELAFDEFVELINQMRIGISREQAALLFGIFDIDQNGFVEHKEFLKHLFPQEYVRRQRSRNSKSRVSAAIEHLETLQSEKDTEPRPRRGWRRAKDLRSRRSAKGGQDGQEENEASIRVGRGIPAGAQF</sequence>
<evidence type="ECO:0000256" key="9">
    <source>
        <dbReference type="ARBA" id="ARBA00022989"/>
    </source>
</evidence>
<keyword evidence="6" id="KW-0106">Calcium</keyword>
<dbReference type="Proteomes" id="UP001642484">
    <property type="component" value="Unassembled WGS sequence"/>
</dbReference>
<dbReference type="InterPro" id="IPR002048">
    <property type="entry name" value="EF_hand_dom"/>
</dbReference>
<dbReference type="PRINTS" id="PR00169">
    <property type="entry name" value="KCHANNEL"/>
</dbReference>
<dbReference type="Gene3D" id="1.20.120.350">
    <property type="entry name" value="Voltage-gated potassium channels. Chain C"/>
    <property type="match status" value="1"/>
</dbReference>
<keyword evidence="17" id="KW-1185">Reference proteome</keyword>
<evidence type="ECO:0000256" key="7">
    <source>
        <dbReference type="ARBA" id="ARBA00022882"/>
    </source>
</evidence>
<dbReference type="SUPFAM" id="SSF81324">
    <property type="entry name" value="Voltage-gated potassium channels"/>
    <property type="match status" value="1"/>
</dbReference>
<dbReference type="InterPro" id="IPR018247">
    <property type="entry name" value="EF_Hand_1_Ca_BS"/>
</dbReference>
<keyword evidence="7" id="KW-0851">Voltage-gated channel</keyword>
<dbReference type="PROSITE" id="PS00018">
    <property type="entry name" value="EF_HAND_1"/>
    <property type="match status" value="2"/>
</dbReference>
<keyword evidence="2" id="KW-0813">Transport</keyword>
<comment type="caution">
    <text evidence="16">The sequence shown here is derived from an EMBL/GenBank/DDBJ whole genome shotgun (WGS) entry which is preliminary data.</text>
</comment>
<evidence type="ECO:0000313" key="17">
    <source>
        <dbReference type="Proteomes" id="UP001642484"/>
    </source>
</evidence>
<evidence type="ECO:0000256" key="5">
    <source>
        <dbReference type="ARBA" id="ARBA00022826"/>
    </source>
</evidence>
<gene>
    <name evidence="16" type="ORF">CCMP2556_LOCUS31436</name>
</gene>
<dbReference type="PANTHER" id="PTHR11537:SF254">
    <property type="entry name" value="POTASSIUM VOLTAGE-GATED CHANNEL PROTEIN SHAB"/>
    <property type="match status" value="1"/>
</dbReference>
<evidence type="ECO:0000256" key="4">
    <source>
        <dbReference type="ARBA" id="ARBA00022692"/>
    </source>
</evidence>
<dbReference type="SMART" id="SM00054">
    <property type="entry name" value="EFh"/>
    <property type="match status" value="2"/>
</dbReference>
<keyword evidence="9 14" id="KW-1133">Transmembrane helix</keyword>
<protein>
    <recommendedName>
        <fullName evidence="15">EF-hand domain-containing protein</fullName>
    </recommendedName>
</protein>
<evidence type="ECO:0000256" key="14">
    <source>
        <dbReference type="SAM" id="Phobius"/>
    </source>
</evidence>
<keyword evidence="4 14" id="KW-0812">Transmembrane</keyword>
<dbReference type="PANTHER" id="PTHR11537">
    <property type="entry name" value="VOLTAGE-GATED POTASSIUM CHANNEL"/>
    <property type="match status" value="1"/>
</dbReference>
<dbReference type="PROSITE" id="PS50222">
    <property type="entry name" value="EF_HAND_2"/>
    <property type="match status" value="1"/>
</dbReference>
<evidence type="ECO:0000256" key="3">
    <source>
        <dbReference type="ARBA" id="ARBA00022538"/>
    </source>
</evidence>
<name>A0ABP0NKE3_9DINO</name>
<evidence type="ECO:0000256" key="6">
    <source>
        <dbReference type="ARBA" id="ARBA00022837"/>
    </source>
</evidence>
<feature type="transmembrane region" description="Helical" evidence="14">
    <location>
        <begin position="337"/>
        <end position="356"/>
    </location>
</feature>
<comment type="subcellular location">
    <subcellularLocation>
        <location evidence="1">Membrane</location>
        <topology evidence="1">Multi-pass membrane protein</topology>
    </subcellularLocation>
</comment>
<dbReference type="InterPro" id="IPR027359">
    <property type="entry name" value="Volt_channel_dom_sf"/>
</dbReference>
<keyword evidence="5" id="KW-0631">Potassium channel</keyword>
<dbReference type="InterPro" id="IPR005821">
    <property type="entry name" value="Ion_trans_dom"/>
</dbReference>
<proteinExistence type="predicted"/>
<keyword evidence="8" id="KW-0630">Potassium</keyword>
<feature type="transmembrane region" description="Helical" evidence="14">
    <location>
        <begin position="391"/>
        <end position="414"/>
    </location>
</feature>
<evidence type="ECO:0000256" key="12">
    <source>
        <dbReference type="ARBA" id="ARBA00023303"/>
    </source>
</evidence>
<evidence type="ECO:0000256" key="1">
    <source>
        <dbReference type="ARBA" id="ARBA00004141"/>
    </source>
</evidence>
<organism evidence="16 17">
    <name type="scientific">Durusdinium trenchii</name>
    <dbReference type="NCBI Taxonomy" id="1381693"/>
    <lineage>
        <taxon>Eukaryota</taxon>
        <taxon>Sar</taxon>
        <taxon>Alveolata</taxon>
        <taxon>Dinophyceae</taxon>
        <taxon>Suessiales</taxon>
        <taxon>Symbiodiniaceae</taxon>
        <taxon>Durusdinium</taxon>
    </lineage>
</organism>
<keyword evidence="10" id="KW-0406">Ion transport</keyword>
<feature type="compositionally biased region" description="Basic and acidic residues" evidence="13">
    <location>
        <begin position="533"/>
        <end position="557"/>
    </location>
</feature>
<evidence type="ECO:0000256" key="8">
    <source>
        <dbReference type="ARBA" id="ARBA00022958"/>
    </source>
</evidence>
<dbReference type="SUPFAM" id="SSF47473">
    <property type="entry name" value="EF-hand"/>
    <property type="match status" value="1"/>
</dbReference>
<feature type="region of interest" description="Disordered" evidence="13">
    <location>
        <begin position="533"/>
        <end position="587"/>
    </location>
</feature>
<reference evidence="16 17" key="1">
    <citation type="submission" date="2024-02" db="EMBL/GenBank/DDBJ databases">
        <authorList>
            <person name="Chen Y."/>
            <person name="Shah S."/>
            <person name="Dougan E. K."/>
            <person name="Thang M."/>
            <person name="Chan C."/>
        </authorList>
    </citation>
    <scope>NUCLEOTIDE SEQUENCE [LARGE SCALE GENOMIC DNA]</scope>
</reference>
<dbReference type="InterPro" id="IPR028325">
    <property type="entry name" value="VG_K_chnl"/>
</dbReference>
<dbReference type="Pfam" id="PF00520">
    <property type="entry name" value="Ion_trans"/>
    <property type="match status" value="1"/>
</dbReference>
<keyword evidence="12" id="KW-0407">Ion channel</keyword>
<evidence type="ECO:0000256" key="2">
    <source>
        <dbReference type="ARBA" id="ARBA00022448"/>
    </source>
</evidence>
<keyword evidence="3" id="KW-0633">Potassium transport</keyword>
<feature type="transmembrane region" description="Helical" evidence="14">
    <location>
        <begin position="368"/>
        <end position="385"/>
    </location>
</feature>
<feature type="region of interest" description="Disordered" evidence="13">
    <location>
        <begin position="63"/>
        <end position="114"/>
    </location>
</feature>
<evidence type="ECO:0000256" key="13">
    <source>
        <dbReference type="SAM" id="MobiDB-lite"/>
    </source>
</evidence>